<keyword evidence="1" id="KW-0812">Transmembrane</keyword>
<proteinExistence type="predicted"/>
<feature type="transmembrane region" description="Helical" evidence="1">
    <location>
        <begin position="135"/>
        <end position="155"/>
    </location>
</feature>
<dbReference type="PIRSF" id="PIRSF038973">
    <property type="entry name" value="SpoIIM"/>
    <property type="match status" value="1"/>
</dbReference>
<evidence type="ECO:0000313" key="3">
    <source>
        <dbReference type="Proteomes" id="UP000032633"/>
    </source>
</evidence>
<gene>
    <name evidence="2" type="ORF">VN24_25125</name>
</gene>
<reference evidence="2 3" key="1">
    <citation type="journal article" date="2015" name="J. Biotechnol.">
        <title>Complete genome sequence of Paenibacillus beijingensis 7188(T) (=DSM 24997(T)), a novel rhizobacterium from jujube garden soil.</title>
        <authorList>
            <person name="Kwak Y."/>
            <person name="Shin J.H."/>
        </authorList>
    </citation>
    <scope>NUCLEOTIDE SEQUENCE [LARGE SCALE GENOMIC DNA]</scope>
    <source>
        <strain evidence="2 3">DSM 24997</strain>
    </source>
</reference>
<dbReference type="Proteomes" id="UP000032633">
    <property type="component" value="Chromosome"/>
</dbReference>
<dbReference type="InterPro" id="IPR014196">
    <property type="entry name" value="SpoIIM"/>
</dbReference>
<reference evidence="3" key="2">
    <citation type="submission" date="2015-03" db="EMBL/GenBank/DDBJ databases">
        <title>Genome sequence of Paenibacillus beijingensis strain DSM 24997T.</title>
        <authorList>
            <person name="Kwak Y."/>
            <person name="Shin J.-H."/>
        </authorList>
    </citation>
    <scope>NUCLEOTIDE SEQUENCE [LARGE SCALE GENOMIC DNA]</scope>
    <source>
        <strain evidence="3">DSM 24997</strain>
    </source>
</reference>
<accession>A0A0D5NPK6</accession>
<dbReference type="Pfam" id="PF01944">
    <property type="entry name" value="SpoIIM"/>
    <property type="match status" value="1"/>
</dbReference>
<dbReference type="HOGENOM" id="CLU_085980_0_0_9"/>
<dbReference type="RefSeq" id="WP_045672659.1">
    <property type="nucleotide sequence ID" value="NZ_CP011058.1"/>
</dbReference>
<feature type="transmembrane region" description="Helical" evidence="1">
    <location>
        <begin position="105"/>
        <end position="129"/>
    </location>
</feature>
<name>A0A0D5NPK6_9BACL</name>
<feature type="transmembrane region" description="Helical" evidence="1">
    <location>
        <begin position="78"/>
        <end position="98"/>
    </location>
</feature>
<keyword evidence="1" id="KW-0472">Membrane</keyword>
<dbReference type="InterPro" id="IPR002798">
    <property type="entry name" value="SpoIIM-like"/>
</dbReference>
<organism evidence="2 3">
    <name type="scientific">Paenibacillus beijingensis</name>
    <dbReference type="NCBI Taxonomy" id="1126833"/>
    <lineage>
        <taxon>Bacteria</taxon>
        <taxon>Bacillati</taxon>
        <taxon>Bacillota</taxon>
        <taxon>Bacilli</taxon>
        <taxon>Bacillales</taxon>
        <taxon>Paenibacillaceae</taxon>
        <taxon>Paenibacillus</taxon>
    </lineage>
</organism>
<dbReference type="PATRIC" id="fig|1126833.4.peg.5522"/>
<evidence type="ECO:0000313" key="2">
    <source>
        <dbReference type="EMBL" id="AJY77234.1"/>
    </source>
</evidence>
<keyword evidence="1" id="KW-1133">Transmembrane helix</keyword>
<dbReference type="KEGG" id="pbj:VN24_25125"/>
<dbReference type="OrthoDB" id="2065033at2"/>
<protein>
    <submittedName>
        <fullName evidence="2">Stage II sporulation protein M</fullName>
    </submittedName>
</protein>
<feature type="transmembrane region" description="Helical" evidence="1">
    <location>
        <begin position="15"/>
        <end position="39"/>
    </location>
</feature>
<dbReference type="AlphaFoldDB" id="A0A0D5NPK6"/>
<dbReference type="NCBIfam" id="TIGR02831">
    <property type="entry name" value="spo_II_M"/>
    <property type="match status" value="1"/>
</dbReference>
<dbReference type="EMBL" id="CP011058">
    <property type="protein sequence ID" value="AJY77234.1"/>
    <property type="molecule type" value="Genomic_DNA"/>
</dbReference>
<feature type="transmembrane region" description="Helical" evidence="1">
    <location>
        <begin position="167"/>
        <end position="190"/>
    </location>
</feature>
<keyword evidence="3" id="KW-1185">Reference proteome</keyword>
<sequence>MSPQLLPQMKHQLTLYLFVIILFAVGVVFGTLMVGALTLEQQQNLGDELSSFIQYISAGIFPNEAQSFWSSLWFHAKWLLLIWVLGLTVVGMPFVLALDFLKGVLVGFTIGTLISQHAWKGLLFSLVSVAPPNLLAVPALMVASVAALSFSLVVIRSRLIGRQGPLLRPAVSFVTTMAVMFLALVGAAFVDAYLSPSLMQWAAPLVSPAAAG</sequence>
<evidence type="ECO:0000256" key="1">
    <source>
        <dbReference type="SAM" id="Phobius"/>
    </source>
</evidence>
<dbReference type="STRING" id="1126833.VN24_25125"/>